<evidence type="ECO:0000313" key="3">
    <source>
        <dbReference type="Proteomes" id="UP000053455"/>
    </source>
</evidence>
<feature type="region of interest" description="Disordered" evidence="1">
    <location>
        <begin position="56"/>
        <end position="89"/>
    </location>
</feature>
<comment type="caution">
    <text evidence="2">The sequence shown here is derived from an EMBL/GenBank/DDBJ whole genome shotgun (WGS) entry which is preliminary data.</text>
</comment>
<gene>
    <name evidence="2" type="ORF">AAV99_08560</name>
</gene>
<accession>A0A0H0XP14</accession>
<evidence type="ECO:0000313" key="2">
    <source>
        <dbReference type="EMBL" id="KLI64089.1"/>
    </source>
</evidence>
<name>A0A0H0XP14_9SPHN</name>
<protein>
    <recommendedName>
        <fullName evidence="4">Elongation factor P</fullName>
    </recommendedName>
</protein>
<keyword evidence="3" id="KW-1185">Reference proteome</keyword>
<dbReference type="Proteomes" id="UP000053455">
    <property type="component" value="Unassembled WGS sequence"/>
</dbReference>
<organism evidence="2 3">
    <name type="scientific">Aurantiacibacter marinus</name>
    <dbReference type="NCBI Taxonomy" id="874156"/>
    <lineage>
        <taxon>Bacteria</taxon>
        <taxon>Pseudomonadati</taxon>
        <taxon>Pseudomonadota</taxon>
        <taxon>Alphaproteobacteria</taxon>
        <taxon>Sphingomonadales</taxon>
        <taxon>Erythrobacteraceae</taxon>
        <taxon>Aurantiacibacter</taxon>
    </lineage>
</organism>
<proteinExistence type="predicted"/>
<dbReference type="AlphaFoldDB" id="A0A0H0XP14"/>
<evidence type="ECO:0000256" key="1">
    <source>
        <dbReference type="SAM" id="MobiDB-lite"/>
    </source>
</evidence>
<evidence type="ECO:0008006" key="4">
    <source>
        <dbReference type="Google" id="ProtNLM"/>
    </source>
</evidence>
<dbReference type="PATRIC" id="fig|874156.12.peg.1760"/>
<sequence length="116" mass="12246">MNKITAAIIAASAAIPVSATGQGQIGTIERGHYACELPGDAAGSVGIAQPNESFTIQSASRYSSPQGDGTYLRRGDRLSMTSGPRNGTSYVIESRGFLRKIENGQPSRLRCIRQSS</sequence>
<dbReference type="STRING" id="874156.GCA_001021555_01606"/>
<feature type="compositionally biased region" description="Polar residues" evidence="1">
    <location>
        <begin position="79"/>
        <end position="89"/>
    </location>
</feature>
<feature type="compositionally biased region" description="Polar residues" evidence="1">
    <location>
        <begin position="56"/>
        <end position="67"/>
    </location>
</feature>
<dbReference type="EMBL" id="LBHU01000002">
    <property type="protein sequence ID" value="KLI64089.1"/>
    <property type="molecule type" value="Genomic_DNA"/>
</dbReference>
<dbReference type="RefSeq" id="WP_047093919.1">
    <property type="nucleotide sequence ID" value="NZ_LBHU01000002.1"/>
</dbReference>
<reference evidence="2 3" key="1">
    <citation type="submission" date="2015-04" db="EMBL/GenBank/DDBJ databases">
        <title>The draft genome sequence of Erythrobacter marinus HWDM-33.</title>
        <authorList>
            <person name="Zhuang L."/>
            <person name="Liu Y."/>
            <person name="Shao Z."/>
        </authorList>
    </citation>
    <scope>NUCLEOTIDE SEQUENCE [LARGE SCALE GENOMIC DNA]</scope>
    <source>
        <strain evidence="2 3">HWDM-33</strain>
    </source>
</reference>
<dbReference type="OrthoDB" id="7509105at2"/>